<feature type="binding site" evidence="10">
    <location>
        <position position="546"/>
    </location>
    <ligand>
        <name>ATP</name>
        <dbReference type="ChEBI" id="CHEBI:30616"/>
    </ligand>
</feature>
<proteinExistence type="inferred from homology"/>
<keyword evidence="12" id="KW-1278">Translocase</keyword>
<dbReference type="FunFam" id="2.70.150.10:FF:000023">
    <property type="entry name" value="Phospholipid-transporting ATPase"/>
    <property type="match status" value="1"/>
</dbReference>
<name>A0AAV5EKJ3_ELECO</name>
<comment type="similarity">
    <text evidence="1 12">Belongs to the cation transport ATPase (P-type) (TC 3.A.3) family. Type IV subfamily.</text>
</comment>
<comment type="subcellular location">
    <subcellularLocation>
        <location evidence="12">Membrane</location>
        <topology evidence="12">Multi-pass membrane protein</topology>
    </subcellularLocation>
</comment>
<dbReference type="Gene3D" id="3.40.1110.10">
    <property type="entry name" value="Calcium-transporting ATPase, cytoplasmic domain N"/>
    <property type="match status" value="1"/>
</dbReference>
<dbReference type="SUPFAM" id="SSF81665">
    <property type="entry name" value="Calcium ATPase, transmembrane domain M"/>
    <property type="match status" value="1"/>
</dbReference>
<evidence type="ECO:0000256" key="1">
    <source>
        <dbReference type="ARBA" id="ARBA00008109"/>
    </source>
</evidence>
<dbReference type="GO" id="GO:0045332">
    <property type="term" value="P:phospholipid translocation"/>
    <property type="evidence" value="ECO:0007669"/>
    <property type="project" value="TreeGrafter"/>
</dbReference>
<dbReference type="Proteomes" id="UP001054889">
    <property type="component" value="Unassembled WGS sequence"/>
</dbReference>
<dbReference type="Gene3D" id="3.40.50.1000">
    <property type="entry name" value="HAD superfamily/HAD-like"/>
    <property type="match status" value="1"/>
</dbReference>
<dbReference type="GO" id="GO:0005524">
    <property type="term" value="F:ATP binding"/>
    <property type="evidence" value="ECO:0007669"/>
    <property type="project" value="UniProtKB-UniRule"/>
</dbReference>
<evidence type="ECO:0000256" key="9">
    <source>
        <dbReference type="PIRSR" id="PIRSR606539-1"/>
    </source>
</evidence>
<evidence type="ECO:0000256" key="4">
    <source>
        <dbReference type="ARBA" id="ARBA00022741"/>
    </source>
</evidence>
<dbReference type="PROSITE" id="PS00154">
    <property type="entry name" value="ATPASE_E1_E2"/>
    <property type="match status" value="1"/>
</dbReference>
<feature type="transmembrane region" description="Helical" evidence="12">
    <location>
        <begin position="83"/>
        <end position="99"/>
    </location>
</feature>
<comment type="caution">
    <text evidence="12">Lacks conserved residue(s) required for the propagation of feature annotation.</text>
</comment>
<protein>
    <recommendedName>
        <fullName evidence="12">Phospholipid-transporting ATPase</fullName>
        <ecNumber evidence="12">7.6.2.1</ecNumber>
    </recommendedName>
</protein>
<keyword evidence="2 12" id="KW-0812">Transmembrane</keyword>
<feature type="binding site" evidence="10">
    <location>
        <position position="430"/>
    </location>
    <ligand>
        <name>ATP</name>
        <dbReference type="ChEBI" id="CHEBI:30616"/>
    </ligand>
</feature>
<feature type="binding site" evidence="10">
    <location>
        <position position="732"/>
    </location>
    <ligand>
        <name>ATP</name>
        <dbReference type="ChEBI" id="CHEBI:30616"/>
    </ligand>
</feature>
<dbReference type="EMBL" id="BQKI01000076">
    <property type="protein sequence ID" value="GJN23863.1"/>
    <property type="molecule type" value="Genomic_DNA"/>
</dbReference>
<comment type="caution">
    <text evidence="14">The sequence shown here is derived from an EMBL/GenBank/DDBJ whole genome shotgun (WGS) entry which is preliminary data.</text>
</comment>
<dbReference type="GO" id="GO:0005886">
    <property type="term" value="C:plasma membrane"/>
    <property type="evidence" value="ECO:0007669"/>
    <property type="project" value="TreeGrafter"/>
</dbReference>
<keyword evidence="4 10" id="KW-0547">Nucleotide-binding</keyword>
<accession>A0AAV5EKJ3</accession>
<dbReference type="InterPro" id="IPR023299">
    <property type="entry name" value="ATPase_P-typ_cyto_dom_N"/>
</dbReference>
<keyword evidence="5 10" id="KW-0067">ATP-binding</keyword>
<dbReference type="SUPFAM" id="SSF56784">
    <property type="entry name" value="HAD-like"/>
    <property type="match status" value="1"/>
</dbReference>
<evidence type="ECO:0000256" key="12">
    <source>
        <dbReference type="RuleBase" id="RU362033"/>
    </source>
</evidence>
<keyword evidence="15" id="KW-1185">Reference proteome</keyword>
<dbReference type="Pfam" id="PF16209">
    <property type="entry name" value="PhoLip_ATPase_N"/>
    <property type="match status" value="1"/>
</dbReference>
<dbReference type="GO" id="GO:0140326">
    <property type="term" value="F:ATPase-coupled intramembrane lipid transporter activity"/>
    <property type="evidence" value="ECO:0007669"/>
    <property type="project" value="UniProtKB-EC"/>
</dbReference>
<feature type="binding site" evidence="10">
    <location>
        <position position="431"/>
    </location>
    <ligand>
        <name>ATP</name>
        <dbReference type="ChEBI" id="CHEBI:30616"/>
    </ligand>
</feature>
<sequence>MARRTKRLAKLKLSQLYSFGLCHRSPYDDDQWRIGRVFRQVYVNDPDKYELEGLTYPLNGVSTTKYTVVTFVPKSLFEQFRRVANFYFLVCGILALTPLAPYTAVSAWSLVPLCITVVLTMAKEGYEDWRRKQQDDELNNRIVKVHSGNGNFEETKWNNIMVGDVVKVEKDNFFPADLILFSSNYSDGICYVETMNLDGETNLKVKQALEVTLDLNEDTKFSNVRQKIECEDPNANIHSFVGTMNWEGQEYPLSPQQLLPRDSKLRNTEFIYGAVIFTGHDTKVMRNATDPASKRSKIEKKMDKTIYFLMFSLLIIALLGSVLFGIWTKEDLKDGAMKRWYLRPDATTIYYDPKRADLTSFFHLLTALMLYSYFIPISLYISIEIVKILQAGFINNDIKMYDKESNEPTHARTSNLNEELGMVDTILSDKTGTLTCNMMEFIKCSIAGTAYGQGVSEVEKAMAMRKGARLDADIENGDHKEKKIDEGPHVKGFNFEDPRIMNGNWIHEPNKDIIRDFFRLLTICHTCVPQVDEIGKVSYESESPDEAAFVIAARELGFEFYSRSQKHITVHERDLIRNVFQERKYEVLNILEFTSSRKRMSVIVKEPEGRILLLIKGADSEIFKRLGPGGRKFEEETRQHINEYSDSGLRTLVLAYRVLDEKDYKGFAEKFHAAKVCVSADRCVKIEEAADSIEKDLHLLGATAVEDKLQKGVPECIDKLAKAGIKIWVLTGDKMETSINIG</sequence>
<organism evidence="14 15">
    <name type="scientific">Eleusine coracana subsp. coracana</name>
    <dbReference type="NCBI Taxonomy" id="191504"/>
    <lineage>
        <taxon>Eukaryota</taxon>
        <taxon>Viridiplantae</taxon>
        <taxon>Streptophyta</taxon>
        <taxon>Embryophyta</taxon>
        <taxon>Tracheophyta</taxon>
        <taxon>Spermatophyta</taxon>
        <taxon>Magnoliopsida</taxon>
        <taxon>Liliopsida</taxon>
        <taxon>Poales</taxon>
        <taxon>Poaceae</taxon>
        <taxon>PACMAD clade</taxon>
        <taxon>Chloridoideae</taxon>
        <taxon>Cynodonteae</taxon>
        <taxon>Eleusininae</taxon>
        <taxon>Eleusine</taxon>
    </lineage>
</organism>
<feature type="domain" description="P-type ATPase N-terminal" evidence="13">
    <location>
        <begin position="41"/>
        <end position="107"/>
    </location>
</feature>
<feature type="binding site" evidence="10">
    <location>
        <position position="593"/>
    </location>
    <ligand>
        <name>ATP</name>
        <dbReference type="ChEBI" id="CHEBI:30616"/>
    </ligand>
</feature>
<reference evidence="14" key="2">
    <citation type="submission" date="2021-12" db="EMBL/GenBank/DDBJ databases">
        <title>Resequencing data analysis of finger millet.</title>
        <authorList>
            <person name="Hatakeyama M."/>
            <person name="Aluri S."/>
            <person name="Balachadran M.T."/>
            <person name="Sivarajan S.R."/>
            <person name="Poveda L."/>
            <person name="Shimizu-Inatsugi R."/>
            <person name="Schlapbach R."/>
            <person name="Sreeman S.M."/>
            <person name="Shimizu K.K."/>
        </authorList>
    </citation>
    <scope>NUCLEOTIDE SEQUENCE</scope>
</reference>
<dbReference type="InterPro" id="IPR008250">
    <property type="entry name" value="ATPase_P-typ_transduc_dom_A_sf"/>
</dbReference>
<evidence type="ECO:0000256" key="5">
    <source>
        <dbReference type="ARBA" id="ARBA00022840"/>
    </source>
</evidence>
<evidence type="ECO:0000256" key="8">
    <source>
        <dbReference type="ARBA" id="ARBA00034036"/>
    </source>
</evidence>
<evidence type="ECO:0000256" key="7">
    <source>
        <dbReference type="ARBA" id="ARBA00023136"/>
    </source>
</evidence>
<evidence type="ECO:0000256" key="11">
    <source>
        <dbReference type="PIRSR" id="PIRSR606539-3"/>
    </source>
</evidence>
<dbReference type="Pfam" id="PF13246">
    <property type="entry name" value="Cation_ATPase"/>
    <property type="match status" value="1"/>
</dbReference>
<evidence type="ECO:0000256" key="10">
    <source>
        <dbReference type="PIRSR" id="PIRSR606539-2"/>
    </source>
</evidence>
<keyword evidence="11 12" id="KW-0460">Magnesium</keyword>
<dbReference type="Gene3D" id="2.70.150.10">
    <property type="entry name" value="Calcium-transporting ATPase, cytoplasmic transduction domain A"/>
    <property type="match status" value="1"/>
</dbReference>
<dbReference type="GO" id="GO:0000287">
    <property type="term" value="F:magnesium ion binding"/>
    <property type="evidence" value="ECO:0007669"/>
    <property type="project" value="UniProtKB-UniRule"/>
</dbReference>
<dbReference type="InterPro" id="IPR018303">
    <property type="entry name" value="ATPase_P-typ_P_site"/>
</dbReference>
<dbReference type="PANTHER" id="PTHR24092">
    <property type="entry name" value="PROBABLE PHOSPHOLIPID-TRANSPORTING ATPASE"/>
    <property type="match status" value="1"/>
</dbReference>
<comment type="cofactor">
    <cofactor evidence="11">
        <name>Mg(2+)</name>
        <dbReference type="ChEBI" id="CHEBI:18420"/>
    </cofactor>
</comment>
<evidence type="ECO:0000313" key="15">
    <source>
        <dbReference type="Proteomes" id="UP001054889"/>
    </source>
</evidence>
<feature type="binding site" evidence="10">
    <location>
        <position position="650"/>
    </location>
    <ligand>
        <name>ATP</name>
        <dbReference type="ChEBI" id="CHEBI:30616"/>
    </ligand>
</feature>
<dbReference type="InterPro" id="IPR036412">
    <property type="entry name" value="HAD-like_sf"/>
</dbReference>
<dbReference type="AlphaFoldDB" id="A0AAV5EKJ3"/>
<dbReference type="InterPro" id="IPR032631">
    <property type="entry name" value="P-type_ATPase_N"/>
</dbReference>
<feature type="transmembrane region" description="Helical" evidence="12">
    <location>
        <begin position="361"/>
        <end position="381"/>
    </location>
</feature>
<feature type="binding site" evidence="11">
    <location>
        <position position="429"/>
    </location>
    <ligand>
        <name>Mg(2+)</name>
        <dbReference type="ChEBI" id="CHEBI:18420"/>
    </ligand>
</feature>
<feature type="binding site" evidence="11">
    <location>
        <position position="431"/>
    </location>
    <ligand>
        <name>Mg(2+)</name>
        <dbReference type="ChEBI" id="CHEBI:18420"/>
    </ligand>
</feature>
<evidence type="ECO:0000259" key="13">
    <source>
        <dbReference type="Pfam" id="PF16209"/>
    </source>
</evidence>
<keyword evidence="6 12" id="KW-1133">Transmembrane helix</keyword>
<feature type="binding site" evidence="10">
    <location>
        <position position="616"/>
    </location>
    <ligand>
        <name>ATP</name>
        <dbReference type="ChEBI" id="CHEBI:30616"/>
    </ligand>
</feature>
<evidence type="ECO:0000256" key="2">
    <source>
        <dbReference type="ARBA" id="ARBA00022692"/>
    </source>
</evidence>
<evidence type="ECO:0000256" key="6">
    <source>
        <dbReference type="ARBA" id="ARBA00022989"/>
    </source>
</evidence>
<feature type="active site" description="4-aspartylphosphate intermediate" evidence="9">
    <location>
        <position position="429"/>
    </location>
</feature>
<dbReference type="EC" id="7.6.2.1" evidence="12"/>
<dbReference type="InterPro" id="IPR023214">
    <property type="entry name" value="HAD_sf"/>
</dbReference>
<dbReference type="SUPFAM" id="SSF81660">
    <property type="entry name" value="Metal cation-transporting ATPase, ATP-binding domain N"/>
    <property type="match status" value="1"/>
</dbReference>
<reference evidence="14" key="1">
    <citation type="journal article" date="2018" name="DNA Res.">
        <title>Multiple hybrid de novo genome assembly of finger millet, an orphan allotetraploid crop.</title>
        <authorList>
            <person name="Hatakeyama M."/>
            <person name="Aluri S."/>
            <person name="Balachadran M.T."/>
            <person name="Sivarajan S.R."/>
            <person name="Patrignani A."/>
            <person name="Gruter S."/>
            <person name="Poveda L."/>
            <person name="Shimizu-Inatsugi R."/>
            <person name="Baeten J."/>
            <person name="Francoijs K.J."/>
            <person name="Nataraja K.N."/>
            <person name="Reddy Y.A.N."/>
            <person name="Phadnis S."/>
            <person name="Ravikumar R.L."/>
            <person name="Schlapbach R."/>
            <person name="Sreeman S.M."/>
            <person name="Shimizu K.K."/>
        </authorList>
    </citation>
    <scope>NUCLEOTIDE SEQUENCE</scope>
</reference>
<gene>
    <name evidence="14" type="primary">gb11553</name>
    <name evidence="14" type="ORF">PR202_gb11553</name>
</gene>
<dbReference type="NCBIfam" id="TIGR01652">
    <property type="entry name" value="ATPase-Plipid"/>
    <property type="match status" value="1"/>
</dbReference>
<dbReference type="SUPFAM" id="SSF81653">
    <property type="entry name" value="Calcium ATPase, transduction domain A"/>
    <property type="match status" value="1"/>
</dbReference>
<dbReference type="InterPro" id="IPR023298">
    <property type="entry name" value="ATPase_P-typ_TM_dom_sf"/>
</dbReference>
<feature type="binding site" evidence="10">
    <location>
        <position position="429"/>
    </location>
    <ligand>
        <name>ATP</name>
        <dbReference type="ChEBI" id="CHEBI:30616"/>
    </ligand>
</feature>
<dbReference type="PANTHER" id="PTHR24092:SF219">
    <property type="entry name" value="PHOSPHOLIPID-TRANSPORTING ATPASE"/>
    <property type="match status" value="1"/>
</dbReference>
<dbReference type="InterPro" id="IPR006539">
    <property type="entry name" value="P-type_ATPase_IV"/>
</dbReference>
<evidence type="ECO:0000256" key="3">
    <source>
        <dbReference type="ARBA" id="ARBA00022723"/>
    </source>
</evidence>
<feature type="binding site" evidence="10">
    <location>
        <position position="733"/>
    </location>
    <ligand>
        <name>ATP</name>
        <dbReference type="ChEBI" id="CHEBI:30616"/>
    </ligand>
</feature>
<keyword evidence="7 12" id="KW-0472">Membrane</keyword>
<evidence type="ECO:0000313" key="14">
    <source>
        <dbReference type="EMBL" id="GJN23863.1"/>
    </source>
</evidence>
<feature type="binding site" evidence="10">
    <location>
        <position position="731"/>
    </location>
    <ligand>
        <name>ATP</name>
        <dbReference type="ChEBI" id="CHEBI:30616"/>
    </ligand>
</feature>
<comment type="catalytic activity">
    <reaction evidence="8 12">
        <text>ATP + H2O + phospholipidSide 1 = ADP + phosphate + phospholipidSide 2.</text>
        <dbReference type="EC" id="7.6.2.1"/>
    </reaction>
</comment>
<keyword evidence="3 11" id="KW-0479">Metal-binding</keyword>
<feature type="transmembrane region" description="Helical" evidence="12">
    <location>
        <begin position="305"/>
        <end position="327"/>
    </location>
</feature>
<feature type="transmembrane region" description="Helical" evidence="12">
    <location>
        <begin position="105"/>
        <end position="122"/>
    </location>
</feature>